<dbReference type="Proteomes" id="UP000481861">
    <property type="component" value="Unassembled WGS sequence"/>
</dbReference>
<dbReference type="EMBL" id="JAADJZ010000010">
    <property type="protein sequence ID" value="KAF2871965.1"/>
    <property type="molecule type" value="Genomic_DNA"/>
</dbReference>
<evidence type="ECO:0000313" key="2">
    <source>
        <dbReference type="EMBL" id="KAF2871965.1"/>
    </source>
</evidence>
<name>A0A7C8MPI5_9PLEO</name>
<protein>
    <submittedName>
        <fullName evidence="2">Uncharacterized protein</fullName>
    </submittedName>
</protein>
<evidence type="ECO:0000256" key="1">
    <source>
        <dbReference type="SAM" id="MobiDB-lite"/>
    </source>
</evidence>
<comment type="caution">
    <text evidence="2">The sequence shown here is derived from an EMBL/GenBank/DDBJ whole genome shotgun (WGS) entry which is preliminary data.</text>
</comment>
<keyword evidence="3" id="KW-1185">Reference proteome</keyword>
<feature type="compositionally biased region" description="Polar residues" evidence="1">
    <location>
        <begin position="151"/>
        <end position="175"/>
    </location>
</feature>
<dbReference type="AlphaFoldDB" id="A0A7C8MPI5"/>
<dbReference type="OrthoDB" id="3746122at2759"/>
<gene>
    <name evidence="2" type="ORF">BDV95DRAFT_571031</name>
</gene>
<evidence type="ECO:0000313" key="3">
    <source>
        <dbReference type="Proteomes" id="UP000481861"/>
    </source>
</evidence>
<organism evidence="2 3">
    <name type="scientific">Massariosphaeria phaeospora</name>
    <dbReference type="NCBI Taxonomy" id="100035"/>
    <lineage>
        <taxon>Eukaryota</taxon>
        <taxon>Fungi</taxon>
        <taxon>Dikarya</taxon>
        <taxon>Ascomycota</taxon>
        <taxon>Pezizomycotina</taxon>
        <taxon>Dothideomycetes</taxon>
        <taxon>Pleosporomycetidae</taxon>
        <taxon>Pleosporales</taxon>
        <taxon>Pleosporales incertae sedis</taxon>
        <taxon>Massariosphaeria</taxon>
    </lineage>
</organism>
<feature type="region of interest" description="Disordered" evidence="1">
    <location>
        <begin position="134"/>
        <end position="209"/>
    </location>
</feature>
<reference evidence="2 3" key="1">
    <citation type="submission" date="2020-01" db="EMBL/GenBank/DDBJ databases">
        <authorList>
            <consortium name="DOE Joint Genome Institute"/>
            <person name="Haridas S."/>
            <person name="Albert R."/>
            <person name="Binder M."/>
            <person name="Bloem J."/>
            <person name="Labutti K."/>
            <person name="Salamov A."/>
            <person name="Andreopoulos B."/>
            <person name="Baker S.E."/>
            <person name="Barry K."/>
            <person name="Bills G."/>
            <person name="Bluhm B.H."/>
            <person name="Cannon C."/>
            <person name="Castanera R."/>
            <person name="Culley D.E."/>
            <person name="Daum C."/>
            <person name="Ezra D."/>
            <person name="Gonzalez J.B."/>
            <person name="Henrissat B."/>
            <person name="Kuo A."/>
            <person name="Liang C."/>
            <person name="Lipzen A."/>
            <person name="Lutzoni F."/>
            <person name="Magnuson J."/>
            <person name="Mondo S."/>
            <person name="Nolan M."/>
            <person name="Ohm R."/>
            <person name="Pangilinan J."/>
            <person name="Park H.-J.H."/>
            <person name="Ramirez L."/>
            <person name="Alfaro M."/>
            <person name="Sun H."/>
            <person name="Tritt A."/>
            <person name="Yoshinaga Y."/>
            <person name="Zwiers L.-H.L."/>
            <person name="Turgeon B.G."/>
            <person name="Goodwin S.B."/>
            <person name="Spatafora J.W."/>
            <person name="Crous P.W."/>
            <person name="Grigoriev I.V."/>
        </authorList>
    </citation>
    <scope>NUCLEOTIDE SEQUENCE [LARGE SCALE GENOMIC DNA]</scope>
    <source>
        <strain evidence="2 3">CBS 611.86</strain>
    </source>
</reference>
<proteinExistence type="predicted"/>
<feature type="compositionally biased region" description="Basic residues" evidence="1">
    <location>
        <begin position="139"/>
        <end position="149"/>
    </location>
</feature>
<sequence>MTVLEHYSALGLQTYGKEQDDPSYVVRRPVYKYEPVLNLHRIELPSLFGRLIRDDLDRDDPNLFDSELDEVLAKLGPQIWPVPGSASRDHLKEPEAGTEYPAELVYPRDRTKLKEHLRGAVICKRKFRPGTDIEALVQKRGKKERRRRLNPAQSAPTTPLRQSRASQLRKVSSTVPRRRKSPDISGSSASETDEGPTGTRTRRQTLTDRSYAEARQVQLRLYRLDTVSEEVVWPLGSINLSGDGTSDECFSRICGVIDGDCNWLTFRLPEDISHQKEVRVVRGSRGVEAVFQHVLYLFQKAPRFPADIRRIVEVEVGLDADF</sequence>
<accession>A0A7C8MPI5</accession>